<reference evidence="5" key="1">
    <citation type="submission" date="2021-01" db="EMBL/GenBank/DDBJ databases">
        <title>Whole genome shotgun sequence of Sinosporangium siamense NBRC 109515.</title>
        <authorList>
            <person name="Komaki H."/>
            <person name="Tamura T."/>
        </authorList>
    </citation>
    <scope>NUCLEOTIDE SEQUENCE</scope>
    <source>
        <strain evidence="5">NBRC 109515</strain>
    </source>
</reference>
<dbReference type="Gene3D" id="3.40.640.10">
    <property type="entry name" value="Type I PLP-dependent aspartate aminotransferase-like (Major domain)"/>
    <property type="match status" value="1"/>
</dbReference>
<keyword evidence="5" id="KW-0032">Aminotransferase</keyword>
<protein>
    <submittedName>
        <fullName evidence="5">4-aminobutyrate aminotransferase</fullName>
    </submittedName>
</protein>
<feature type="region of interest" description="Disordered" evidence="3">
    <location>
        <begin position="1"/>
        <end position="23"/>
    </location>
</feature>
<evidence type="ECO:0000313" key="6">
    <source>
        <dbReference type="Proteomes" id="UP000606172"/>
    </source>
</evidence>
<evidence type="ECO:0000256" key="3">
    <source>
        <dbReference type="SAM" id="MobiDB-lite"/>
    </source>
</evidence>
<dbReference type="Gene3D" id="2.70.70.10">
    <property type="entry name" value="Glucose Permease (Domain IIA)"/>
    <property type="match status" value="1"/>
</dbReference>
<evidence type="ECO:0000259" key="4">
    <source>
        <dbReference type="Pfam" id="PF01636"/>
    </source>
</evidence>
<evidence type="ECO:0000313" key="5">
    <source>
        <dbReference type="EMBL" id="GII94630.1"/>
    </source>
</evidence>
<dbReference type="InterPro" id="IPR015424">
    <property type="entry name" value="PyrdxlP-dep_Trfase"/>
</dbReference>
<organism evidence="5 6">
    <name type="scientific">Sinosporangium siamense</name>
    <dbReference type="NCBI Taxonomy" id="1367973"/>
    <lineage>
        <taxon>Bacteria</taxon>
        <taxon>Bacillati</taxon>
        <taxon>Actinomycetota</taxon>
        <taxon>Actinomycetes</taxon>
        <taxon>Streptosporangiales</taxon>
        <taxon>Streptosporangiaceae</taxon>
        <taxon>Sinosporangium</taxon>
    </lineage>
</organism>
<dbReference type="InterPro" id="IPR015422">
    <property type="entry name" value="PyrdxlP-dep_Trfase_small"/>
</dbReference>
<dbReference type="InterPro" id="IPR011055">
    <property type="entry name" value="Dup_hybrid_motif"/>
</dbReference>
<dbReference type="InterPro" id="IPR005814">
    <property type="entry name" value="Aminotrans_3"/>
</dbReference>
<gene>
    <name evidence="5" type="ORF">Ssi02_48610</name>
</gene>
<dbReference type="Gene3D" id="3.90.1150.10">
    <property type="entry name" value="Aspartate Aminotransferase, domain 1"/>
    <property type="match status" value="1"/>
</dbReference>
<dbReference type="InterPro" id="IPR049704">
    <property type="entry name" value="Aminotrans_3_PPA_site"/>
</dbReference>
<dbReference type="PANTHER" id="PTHR45688">
    <property type="match status" value="1"/>
</dbReference>
<evidence type="ECO:0000256" key="1">
    <source>
        <dbReference type="ARBA" id="ARBA00008954"/>
    </source>
</evidence>
<dbReference type="PANTHER" id="PTHR45688:SF13">
    <property type="entry name" value="ALANINE--GLYOXYLATE AMINOTRANSFERASE 2-LIKE"/>
    <property type="match status" value="1"/>
</dbReference>
<name>A0A919RIS0_9ACTN</name>
<comment type="similarity">
    <text evidence="1">Belongs to the class-III pyridoxal-phosphate-dependent aminotransferase family.</text>
</comment>
<dbReference type="GO" id="GO:0030170">
    <property type="term" value="F:pyridoxal phosphate binding"/>
    <property type="evidence" value="ECO:0007669"/>
    <property type="project" value="InterPro"/>
</dbReference>
<feature type="compositionally biased region" description="Basic and acidic residues" evidence="3">
    <location>
        <begin position="1"/>
        <end position="11"/>
    </location>
</feature>
<dbReference type="CDD" id="cd12797">
    <property type="entry name" value="M23_peptidase"/>
    <property type="match status" value="1"/>
</dbReference>
<sequence>MTRTADGHADGRQPATTSSSPDQIADAAEIAHRLYGLHGRVRPLPGESDRNFQVVGADGERYVLKLHAPGVDPAELDLQDAALLHLAAQPDPPSAPRSVATLDGRSRATVDWSDGPRIARVLTWMDGRPWAEIDPTEERLWSLGRRVAEVDHALRDFVHPAMRRDLVWNLTSAPRVAELAPAVADDLRPLVTEVFERYADHVAPRLAALPHQVIHNDANELNILVGDEDVTGLIDFGDVVWSPRVCGVAVAGAYAMQPHADPLRAVLPLVRGYDSVTPLHVAELEVLFDLMRTRLAMSICLAAYQRAKDPGNDYLLVSQQGVARALRRSARTDPDLAHFMLRDAVGFEANPQARLVRRHLQSGAARPSGVLGDDTVVGGAVVAGRTDRDRPEGARLVLTRHGETSDLGVHLGCDLYTGETVTVRCPLPAVVRQAEAGSSVLLEHRTDDGVPFWTVYQHLAAHSIGPGDELAAGAPLGTINGSHLGLRLLTHLAGAEVEIVSPDEADLWTSVSLDPNLLLGHPRGGATRPRRGASALAARRRSTFSTSLSLSYREPLHIVRGEGAYLYDSSGRPWLDLVNNVCHVGHCHPRVVEAAHRQAAVLNTNTRYLHESIVELAHRLIELMPDPLRVCFFVNSGSEANDLALRLAAAHTGSQDVLVLDHAYHGHLTSQIALSPYKFHRRGGLGKPDTTHICELPDPYRGGLRAGRDSELAGGYAASVAERIDALTATGRKPAAFFAESLQSCGGQIVYPDGYLREAFEHVRRGGGVCVADEVQVGLGRVGRFFSGFELQDVVPDIVTLGKPMGNGHPIAAVVTTPEIARSFETGMEYFNTFGGNPVSAEVGLAVLDVIRDERLQAQARDRGERLLRGLRGLQQRHPLIGDVRGEGLFIGVELSLADREPATAQAAAVKEAVKARGVLISTDGPDDNVLKIKPPLVLAEADCDLFLEVLGDALAEVEALL</sequence>
<dbReference type="PROSITE" id="PS00600">
    <property type="entry name" value="AA_TRANSFER_CLASS_3"/>
    <property type="match status" value="1"/>
</dbReference>
<accession>A0A919RIS0</accession>
<dbReference type="Proteomes" id="UP000606172">
    <property type="component" value="Unassembled WGS sequence"/>
</dbReference>
<dbReference type="GO" id="GO:0008483">
    <property type="term" value="F:transaminase activity"/>
    <property type="evidence" value="ECO:0007669"/>
    <property type="project" value="UniProtKB-KW"/>
</dbReference>
<dbReference type="Pfam" id="PF00202">
    <property type="entry name" value="Aminotran_3"/>
    <property type="match status" value="1"/>
</dbReference>
<dbReference type="RefSeq" id="WP_204029276.1">
    <property type="nucleotide sequence ID" value="NZ_BOOW01000030.1"/>
</dbReference>
<comment type="caution">
    <text evidence="5">The sequence shown here is derived from an EMBL/GenBank/DDBJ whole genome shotgun (WGS) entry which is preliminary data.</text>
</comment>
<dbReference type="AlphaFoldDB" id="A0A919RIS0"/>
<dbReference type="EMBL" id="BOOW01000030">
    <property type="protein sequence ID" value="GII94630.1"/>
    <property type="molecule type" value="Genomic_DNA"/>
</dbReference>
<proteinExistence type="inferred from homology"/>
<dbReference type="SUPFAM" id="SSF56112">
    <property type="entry name" value="Protein kinase-like (PK-like)"/>
    <property type="match status" value="1"/>
</dbReference>
<keyword evidence="5" id="KW-0808">Transferase</keyword>
<dbReference type="Gene3D" id="3.90.1200.10">
    <property type="match status" value="1"/>
</dbReference>
<dbReference type="InterPro" id="IPR002575">
    <property type="entry name" value="Aminoglycoside_PTrfase"/>
</dbReference>
<dbReference type="InterPro" id="IPR011009">
    <property type="entry name" value="Kinase-like_dom_sf"/>
</dbReference>
<dbReference type="Pfam" id="PF01636">
    <property type="entry name" value="APH"/>
    <property type="match status" value="1"/>
</dbReference>
<dbReference type="CDD" id="cd00610">
    <property type="entry name" value="OAT_like"/>
    <property type="match status" value="1"/>
</dbReference>
<dbReference type="InterPro" id="IPR015421">
    <property type="entry name" value="PyrdxlP-dep_Trfase_major"/>
</dbReference>
<keyword evidence="6" id="KW-1185">Reference proteome</keyword>
<keyword evidence="2" id="KW-0663">Pyridoxal phosphate</keyword>
<dbReference type="SUPFAM" id="SSF53383">
    <property type="entry name" value="PLP-dependent transferases"/>
    <property type="match status" value="1"/>
</dbReference>
<evidence type="ECO:0000256" key="2">
    <source>
        <dbReference type="ARBA" id="ARBA00022898"/>
    </source>
</evidence>
<feature type="domain" description="Aminoglycoside phosphotransferase" evidence="4">
    <location>
        <begin position="42"/>
        <end position="264"/>
    </location>
</feature>